<evidence type="ECO:0000259" key="2">
    <source>
        <dbReference type="Pfam" id="PF01738"/>
    </source>
</evidence>
<dbReference type="PANTHER" id="PTHR46623">
    <property type="entry name" value="CARBOXYMETHYLENEBUTENOLIDASE-RELATED"/>
    <property type="match status" value="1"/>
</dbReference>
<dbReference type="RefSeq" id="WP_170231871.1">
    <property type="nucleotide sequence ID" value="NZ_VFPP01000001.1"/>
</dbReference>
<dbReference type="SUPFAM" id="SSF53474">
    <property type="entry name" value="alpha/beta-Hydrolases"/>
    <property type="match status" value="1"/>
</dbReference>
<comment type="caution">
    <text evidence="3">The sequence shown here is derived from an EMBL/GenBank/DDBJ whole genome shotgun (WGS) entry which is preliminary data.</text>
</comment>
<dbReference type="Proteomes" id="UP000316628">
    <property type="component" value="Unassembled WGS sequence"/>
</dbReference>
<dbReference type="PANTHER" id="PTHR46623:SF6">
    <property type="entry name" value="ALPHA_BETA-HYDROLASES SUPERFAMILY PROTEIN"/>
    <property type="match status" value="1"/>
</dbReference>
<dbReference type="Pfam" id="PF01738">
    <property type="entry name" value="DLH"/>
    <property type="match status" value="1"/>
</dbReference>
<dbReference type="EMBL" id="VFPP01000001">
    <property type="protein sequence ID" value="TQM77888.1"/>
    <property type="molecule type" value="Genomic_DNA"/>
</dbReference>
<evidence type="ECO:0000313" key="4">
    <source>
        <dbReference type="Proteomes" id="UP000316628"/>
    </source>
</evidence>
<feature type="region of interest" description="Disordered" evidence="1">
    <location>
        <begin position="1"/>
        <end position="22"/>
    </location>
</feature>
<organism evidence="3 4">
    <name type="scientific">Saccharothrix saharensis</name>
    <dbReference type="NCBI Taxonomy" id="571190"/>
    <lineage>
        <taxon>Bacteria</taxon>
        <taxon>Bacillati</taxon>
        <taxon>Actinomycetota</taxon>
        <taxon>Actinomycetes</taxon>
        <taxon>Pseudonocardiales</taxon>
        <taxon>Pseudonocardiaceae</taxon>
        <taxon>Saccharothrix</taxon>
    </lineage>
</organism>
<dbReference type="InterPro" id="IPR029058">
    <property type="entry name" value="AB_hydrolase_fold"/>
</dbReference>
<keyword evidence="4" id="KW-1185">Reference proteome</keyword>
<dbReference type="Gene3D" id="3.40.50.1820">
    <property type="entry name" value="alpha/beta hydrolase"/>
    <property type="match status" value="1"/>
</dbReference>
<dbReference type="GO" id="GO:0016787">
    <property type="term" value="F:hydrolase activity"/>
    <property type="evidence" value="ECO:0007669"/>
    <property type="project" value="InterPro"/>
</dbReference>
<dbReference type="InterPro" id="IPR002925">
    <property type="entry name" value="Dienelactn_hydro"/>
</dbReference>
<accession>A0A543J544</accession>
<evidence type="ECO:0000313" key="3">
    <source>
        <dbReference type="EMBL" id="TQM77888.1"/>
    </source>
</evidence>
<gene>
    <name evidence="3" type="ORF">FHX81_0134</name>
</gene>
<dbReference type="InterPro" id="IPR051049">
    <property type="entry name" value="Dienelactone_hydrolase-like"/>
</dbReference>
<sequence>MSALSVCHADHPRPTASPGAVASAGELRLTSGDGTDFLAYRAVPDQPTGAGVVVLPDVRGAHEFYRDLARGFAEAGVAAVVLDYYGRVAADDDRGPGFDGFAHAARLDRDLVLLDVRAAVDHLPTLGVTAAFTVGFGLGGAISWGQAALEPRLAGAIGCSGRPAECRDLVRRMTRPVLVLAAGADPLAPVEDTLAFDRELAEAGVPHEFRLYEDAPHSFFDGALPDQADNAADAWRRVLSFIADRSERDPGLD</sequence>
<proteinExistence type="predicted"/>
<dbReference type="AlphaFoldDB" id="A0A543J544"/>
<name>A0A543J544_9PSEU</name>
<feature type="domain" description="Dienelactone hydrolase" evidence="2">
    <location>
        <begin position="39"/>
        <end position="243"/>
    </location>
</feature>
<protein>
    <submittedName>
        <fullName evidence="3">Carboxymethylenebutenolidase</fullName>
    </submittedName>
</protein>
<reference evidence="3 4" key="1">
    <citation type="submission" date="2019-06" db="EMBL/GenBank/DDBJ databases">
        <title>Sequencing the genomes of 1000 actinobacteria strains.</title>
        <authorList>
            <person name="Klenk H.-P."/>
        </authorList>
    </citation>
    <scope>NUCLEOTIDE SEQUENCE [LARGE SCALE GENOMIC DNA]</scope>
    <source>
        <strain evidence="3 4">DSM 45456</strain>
    </source>
</reference>
<evidence type="ECO:0000256" key="1">
    <source>
        <dbReference type="SAM" id="MobiDB-lite"/>
    </source>
</evidence>